<dbReference type="InterPro" id="IPR011705">
    <property type="entry name" value="BACK"/>
</dbReference>
<dbReference type="Pfam" id="PF00651">
    <property type="entry name" value="BTB"/>
    <property type="match status" value="1"/>
</dbReference>
<organism evidence="4 5">
    <name type="scientific">Porites lobata</name>
    <dbReference type="NCBI Taxonomy" id="104759"/>
    <lineage>
        <taxon>Eukaryota</taxon>
        <taxon>Metazoa</taxon>
        <taxon>Cnidaria</taxon>
        <taxon>Anthozoa</taxon>
        <taxon>Hexacorallia</taxon>
        <taxon>Scleractinia</taxon>
        <taxon>Fungiina</taxon>
        <taxon>Poritidae</taxon>
        <taxon>Porites</taxon>
    </lineage>
</organism>
<dbReference type="InterPro" id="IPR000210">
    <property type="entry name" value="BTB/POZ_dom"/>
</dbReference>
<evidence type="ECO:0000313" key="5">
    <source>
        <dbReference type="Proteomes" id="UP001159405"/>
    </source>
</evidence>
<keyword evidence="1" id="KW-0880">Kelch repeat</keyword>
<dbReference type="InterPro" id="IPR017096">
    <property type="entry name" value="BTB-kelch_protein"/>
</dbReference>
<dbReference type="SUPFAM" id="SSF54695">
    <property type="entry name" value="POZ domain"/>
    <property type="match status" value="1"/>
</dbReference>
<dbReference type="InterPro" id="IPR015915">
    <property type="entry name" value="Kelch-typ_b-propeller"/>
</dbReference>
<dbReference type="PANTHER" id="PTHR45632:SF3">
    <property type="entry name" value="KELCH-LIKE PROTEIN 32"/>
    <property type="match status" value="1"/>
</dbReference>
<dbReference type="PROSITE" id="PS50097">
    <property type="entry name" value="BTB"/>
    <property type="match status" value="1"/>
</dbReference>
<gene>
    <name evidence="4" type="ORF">PLOB_00018830</name>
</gene>
<dbReference type="PANTHER" id="PTHR45632">
    <property type="entry name" value="LD33804P"/>
    <property type="match status" value="1"/>
</dbReference>
<dbReference type="Pfam" id="PF07707">
    <property type="entry name" value="BACK"/>
    <property type="match status" value="1"/>
</dbReference>
<accession>A0ABN8NHN9</accession>
<dbReference type="SMART" id="SM00225">
    <property type="entry name" value="BTB"/>
    <property type="match status" value="1"/>
</dbReference>
<dbReference type="SMART" id="SM00875">
    <property type="entry name" value="BACK"/>
    <property type="match status" value="1"/>
</dbReference>
<dbReference type="InterPro" id="IPR011333">
    <property type="entry name" value="SKP1/BTB/POZ_sf"/>
</dbReference>
<dbReference type="Gene3D" id="1.25.40.420">
    <property type="match status" value="1"/>
</dbReference>
<dbReference type="SUPFAM" id="SSF117281">
    <property type="entry name" value="Kelch motif"/>
    <property type="match status" value="1"/>
</dbReference>
<reference evidence="4 5" key="1">
    <citation type="submission" date="2022-05" db="EMBL/GenBank/DDBJ databases">
        <authorList>
            <consortium name="Genoscope - CEA"/>
            <person name="William W."/>
        </authorList>
    </citation>
    <scope>NUCLEOTIDE SEQUENCE [LARGE SCALE GENOMIC DNA]</scope>
</reference>
<protein>
    <recommendedName>
        <fullName evidence="3">BTB domain-containing protein</fullName>
    </recommendedName>
</protein>
<dbReference type="EMBL" id="CALNXK010000022">
    <property type="protein sequence ID" value="CAH3109741.1"/>
    <property type="molecule type" value="Genomic_DNA"/>
</dbReference>
<dbReference type="Proteomes" id="UP001159405">
    <property type="component" value="Unassembled WGS sequence"/>
</dbReference>
<evidence type="ECO:0000256" key="2">
    <source>
        <dbReference type="ARBA" id="ARBA00022737"/>
    </source>
</evidence>
<proteinExistence type="predicted"/>
<evidence type="ECO:0000256" key="1">
    <source>
        <dbReference type="ARBA" id="ARBA00022441"/>
    </source>
</evidence>
<name>A0ABN8NHN9_9CNID</name>
<feature type="domain" description="BTB" evidence="3">
    <location>
        <begin position="19"/>
        <end position="88"/>
    </location>
</feature>
<sequence>MAAHLLFKLAQFRENGDFIDVRLKVDTSIFPAHRNVLAANSDYFHAMFTNGMKESNQEVIELKDENISALGFKVVMDSIYSGKLLVNKENVFEVLTTANHLQMAIIVRLCCDFLDKEYIQGGIDVQTYLHLLEFADLHDLRDLKEAVQRKMASLYREVCETEEFLSHISADHLLNLLSRDDLNAPSENFVFKSVMQWIKHKKEERMPVAAKVIGAVRLGMVDTKDVVEELNTEEMQRVPEIQILMCQKLLHSKMPSPNSKFALEKTRPRSMIPVLVAVFRDQSTPQKRGDSVVTEMKYFDTETKSWKPFPSMARLVHATQCVCAEVVGNYLYLAVIEGDSCSHVMYRYHMVRNVWERLPHFQNNECFRVGCMSSVNEYIYVFSDTGLPQKSSLAQNDWQSGSQLPFLNKAEKLVLATAVSMGSKIYVLHGCYKENRQDPSYPALPKVIVKSAVVHVFDPLRNEWEQKASTKYPHFNSSLFVDQNNLYVAGGSVAICEMFLRLRVQPSGGDAPVEVYNGESNSWSVVQQNHIPSNKLGAVELLGGKVYFIINKFPIDSGIRIAPNEVYKISLREWENSLEQISHTAVLCYLSVNKEMLSTVQAAARCSAVAWKSNLLSN</sequence>
<dbReference type="Gene3D" id="2.120.10.80">
    <property type="entry name" value="Kelch-type beta propeller"/>
    <property type="match status" value="1"/>
</dbReference>
<evidence type="ECO:0000259" key="3">
    <source>
        <dbReference type="PROSITE" id="PS50097"/>
    </source>
</evidence>
<evidence type="ECO:0000313" key="4">
    <source>
        <dbReference type="EMBL" id="CAH3109741.1"/>
    </source>
</evidence>
<keyword evidence="5" id="KW-1185">Reference proteome</keyword>
<keyword evidence="2" id="KW-0677">Repeat</keyword>
<dbReference type="Gene3D" id="3.30.710.10">
    <property type="entry name" value="Potassium Channel Kv1.1, Chain A"/>
    <property type="match status" value="1"/>
</dbReference>
<dbReference type="PIRSF" id="PIRSF037037">
    <property type="entry name" value="Kelch-like_protein_gigaxonin"/>
    <property type="match status" value="1"/>
</dbReference>
<comment type="caution">
    <text evidence="4">The sequence shown here is derived from an EMBL/GenBank/DDBJ whole genome shotgun (WGS) entry which is preliminary data.</text>
</comment>